<proteinExistence type="predicted"/>
<comment type="caution">
    <text evidence="1">The sequence shown here is derived from an EMBL/GenBank/DDBJ whole genome shotgun (WGS) entry which is preliminary data.</text>
</comment>
<dbReference type="EMBL" id="SULG01000007">
    <property type="protein sequence ID" value="TLD43105.1"/>
    <property type="molecule type" value="Genomic_DNA"/>
</dbReference>
<gene>
    <name evidence="1" type="ORF">JETT_0540</name>
</gene>
<dbReference type="AlphaFoldDB" id="A0A533QEC2"/>
<evidence type="ECO:0000313" key="2">
    <source>
        <dbReference type="Proteomes" id="UP000319783"/>
    </source>
</evidence>
<evidence type="ECO:0000313" key="1">
    <source>
        <dbReference type="EMBL" id="TLD43105.1"/>
    </source>
</evidence>
<reference evidence="1 2" key="1">
    <citation type="submission" date="2019-04" db="EMBL/GenBank/DDBJ databases">
        <title>Genome of a novel bacterium Candidatus Jettenia ecosi reconstructed from metagenome of an anammox bioreactor.</title>
        <authorList>
            <person name="Mardanov A.V."/>
            <person name="Beletsky A.V."/>
            <person name="Ravin N.V."/>
            <person name="Botchkova E.A."/>
            <person name="Litti Y.V."/>
            <person name="Nozhevnikova A.N."/>
        </authorList>
    </citation>
    <scope>NUCLEOTIDE SEQUENCE [LARGE SCALE GENOMIC DNA]</scope>
    <source>
        <strain evidence="1">J2</strain>
    </source>
</reference>
<organism evidence="1 2">
    <name type="scientific">Candidatus Jettenia ecosi</name>
    <dbReference type="NCBI Taxonomy" id="2494326"/>
    <lineage>
        <taxon>Bacteria</taxon>
        <taxon>Pseudomonadati</taxon>
        <taxon>Planctomycetota</taxon>
        <taxon>Candidatus Brocadiia</taxon>
        <taxon>Candidatus Brocadiales</taxon>
        <taxon>Candidatus Brocadiaceae</taxon>
        <taxon>Candidatus Jettenia</taxon>
    </lineage>
</organism>
<accession>A0A533QEC2</accession>
<protein>
    <submittedName>
        <fullName evidence="1">Uncharacterized protein</fullName>
    </submittedName>
</protein>
<dbReference type="Proteomes" id="UP000319783">
    <property type="component" value="Unassembled WGS sequence"/>
</dbReference>
<name>A0A533QEC2_9BACT</name>
<sequence length="45" mass="5142">MIIEKAGKKPFNPEGVTWDICVEMSFLRDFMVGYIISIIILPLRG</sequence>